<dbReference type="SUPFAM" id="SSF53271">
    <property type="entry name" value="PRTase-like"/>
    <property type="match status" value="1"/>
</dbReference>
<evidence type="ECO:0000313" key="5">
    <source>
        <dbReference type="Proteomes" id="UP000177698"/>
    </source>
</evidence>
<dbReference type="InterPro" id="IPR029057">
    <property type="entry name" value="PRTase-like"/>
</dbReference>
<reference evidence="4 5" key="1">
    <citation type="journal article" date="2016" name="Nat. Commun.">
        <title>Thousands of microbial genomes shed light on interconnected biogeochemical processes in an aquifer system.</title>
        <authorList>
            <person name="Anantharaman K."/>
            <person name="Brown C.T."/>
            <person name="Hug L.A."/>
            <person name="Sharon I."/>
            <person name="Castelle C.J."/>
            <person name="Probst A.J."/>
            <person name="Thomas B.C."/>
            <person name="Singh A."/>
            <person name="Wilkins M.J."/>
            <person name="Karaoz U."/>
            <person name="Brodie E.L."/>
            <person name="Williams K.H."/>
            <person name="Hubbard S.S."/>
            <person name="Banfield J.F."/>
        </authorList>
    </citation>
    <scope>NUCLEOTIDE SEQUENCE [LARGE SCALE GENOMIC DNA]</scope>
</reference>
<evidence type="ECO:0000313" key="4">
    <source>
        <dbReference type="EMBL" id="OGK41311.1"/>
    </source>
</evidence>
<gene>
    <name evidence="4" type="ORF">A2954_06860</name>
</gene>
<evidence type="ECO:0000259" key="3">
    <source>
        <dbReference type="Pfam" id="PF00156"/>
    </source>
</evidence>
<proteinExistence type="predicted"/>
<name>A0A1F7ID92_9BACT</name>
<dbReference type="STRING" id="1802056.A2954_06860"/>
<evidence type="ECO:0000256" key="1">
    <source>
        <dbReference type="ARBA" id="ARBA00022679"/>
    </source>
</evidence>
<evidence type="ECO:0000256" key="2">
    <source>
        <dbReference type="ARBA" id="ARBA00022726"/>
    </source>
</evidence>
<organism evidence="4 5">
    <name type="scientific">Candidatus Roizmanbacteria bacterium RIFCSPLOWO2_01_FULL_37_12</name>
    <dbReference type="NCBI Taxonomy" id="1802056"/>
    <lineage>
        <taxon>Bacteria</taxon>
        <taxon>Candidatus Roizmaniibacteriota</taxon>
    </lineage>
</organism>
<accession>A0A1F7ID92</accession>
<dbReference type="Proteomes" id="UP000177698">
    <property type="component" value="Unassembled WGS sequence"/>
</dbReference>
<comment type="caution">
    <text evidence="4">The sequence shown here is derived from an EMBL/GenBank/DDBJ whole genome shotgun (WGS) entry which is preliminary data.</text>
</comment>
<protein>
    <recommendedName>
        <fullName evidence="3">Phosphoribosyltransferase domain-containing protein</fullName>
    </recommendedName>
</protein>
<dbReference type="Pfam" id="PF00156">
    <property type="entry name" value="Pribosyltran"/>
    <property type="match status" value="1"/>
</dbReference>
<feature type="domain" description="Phosphoribosyltransferase" evidence="3">
    <location>
        <begin position="61"/>
        <end position="184"/>
    </location>
</feature>
<dbReference type="CDD" id="cd06223">
    <property type="entry name" value="PRTases_typeI"/>
    <property type="match status" value="1"/>
</dbReference>
<dbReference type="PANTHER" id="PTHR43864:SF1">
    <property type="entry name" value="XANTHINE PHOSPHORIBOSYLTRANSFERASE"/>
    <property type="match status" value="1"/>
</dbReference>
<dbReference type="InterPro" id="IPR050118">
    <property type="entry name" value="Pur/Pyrimidine_PRTase"/>
</dbReference>
<sequence length="231" mass="25371">MNFSELKRGQEARLDSGVFAKWQKLRELAVSKAKLHPEIDDWIILHGFNPTGGIDPSIENEAAMVMREVFKASQPDIILGIGNSGLPFAERVKKEFPRAEYKVVKKLGAVSRGMEIDGIKYTVAPSRSHQGKLYVLEMPEIDAGTRTLIIDDFGAHGSTIEAVIKAARLQNARIVGAGLMADKNFLGGFQRVCSELKVPGFSIIRIASTNRNNGPLGQIVLMDEKNSLKIV</sequence>
<keyword evidence="2" id="KW-0660">Purine salvage</keyword>
<dbReference type="Gene3D" id="3.40.50.2020">
    <property type="match status" value="1"/>
</dbReference>
<dbReference type="GO" id="GO:0006166">
    <property type="term" value="P:purine ribonucleoside salvage"/>
    <property type="evidence" value="ECO:0007669"/>
    <property type="project" value="UniProtKB-KW"/>
</dbReference>
<dbReference type="PANTHER" id="PTHR43864">
    <property type="entry name" value="HYPOXANTHINE/GUANINE PHOSPHORIBOSYLTRANSFERASE"/>
    <property type="match status" value="1"/>
</dbReference>
<keyword evidence="1" id="KW-0808">Transferase</keyword>
<dbReference type="InterPro" id="IPR000836">
    <property type="entry name" value="PRTase_dom"/>
</dbReference>
<dbReference type="GO" id="GO:0016740">
    <property type="term" value="F:transferase activity"/>
    <property type="evidence" value="ECO:0007669"/>
    <property type="project" value="UniProtKB-KW"/>
</dbReference>
<dbReference type="AlphaFoldDB" id="A0A1F7ID92"/>
<dbReference type="EMBL" id="MGAG01000013">
    <property type="protein sequence ID" value="OGK41311.1"/>
    <property type="molecule type" value="Genomic_DNA"/>
</dbReference>